<dbReference type="AlphaFoldDB" id="A0A9D2N7C8"/>
<dbReference type="InterPro" id="IPR053135">
    <property type="entry name" value="AKR2_Oxidoreductase"/>
</dbReference>
<dbReference type="SUPFAM" id="SSF51430">
    <property type="entry name" value="NAD(P)-linked oxidoreductase"/>
    <property type="match status" value="1"/>
</dbReference>
<keyword evidence="2" id="KW-0408">Iron</keyword>
<evidence type="ECO:0000256" key="3">
    <source>
        <dbReference type="ARBA" id="ARBA00023014"/>
    </source>
</evidence>
<dbReference type="PROSITE" id="PS00198">
    <property type="entry name" value="4FE4S_FER_1"/>
    <property type="match status" value="1"/>
</dbReference>
<keyword evidence="3" id="KW-0411">Iron-sulfur</keyword>
<dbReference type="Gene3D" id="3.20.20.100">
    <property type="entry name" value="NADP-dependent oxidoreductase domain"/>
    <property type="match status" value="1"/>
</dbReference>
<accession>A0A9D2N7C8</accession>
<organism evidence="5 6">
    <name type="scientific">Candidatus Fusicatenibacter intestinigallinarum</name>
    <dbReference type="NCBI Taxonomy" id="2838598"/>
    <lineage>
        <taxon>Bacteria</taxon>
        <taxon>Bacillati</taxon>
        <taxon>Bacillota</taxon>
        <taxon>Clostridia</taxon>
        <taxon>Lachnospirales</taxon>
        <taxon>Lachnospiraceae</taxon>
        <taxon>Fusicatenibacter</taxon>
    </lineage>
</organism>
<dbReference type="GO" id="GO:0046872">
    <property type="term" value="F:metal ion binding"/>
    <property type="evidence" value="ECO:0007669"/>
    <property type="project" value="UniProtKB-KW"/>
</dbReference>
<reference evidence="5" key="1">
    <citation type="journal article" date="2021" name="PeerJ">
        <title>Extensive microbial diversity within the chicken gut microbiome revealed by metagenomics and culture.</title>
        <authorList>
            <person name="Gilroy R."/>
            <person name="Ravi A."/>
            <person name="Getino M."/>
            <person name="Pursley I."/>
            <person name="Horton D.L."/>
            <person name="Alikhan N.F."/>
            <person name="Baker D."/>
            <person name="Gharbi K."/>
            <person name="Hall N."/>
            <person name="Watson M."/>
            <person name="Adriaenssens E.M."/>
            <person name="Foster-Nyarko E."/>
            <person name="Jarju S."/>
            <person name="Secka A."/>
            <person name="Antonio M."/>
            <person name="Oren A."/>
            <person name="Chaudhuri R.R."/>
            <person name="La Ragione R."/>
            <person name="Hildebrand F."/>
            <person name="Pallen M.J."/>
        </authorList>
    </citation>
    <scope>NUCLEOTIDE SEQUENCE</scope>
    <source>
        <strain evidence="5">CHK185-5351</strain>
    </source>
</reference>
<dbReference type="Pfam" id="PF13187">
    <property type="entry name" value="Fer4_9"/>
    <property type="match status" value="1"/>
</dbReference>
<name>A0A9D2N7C8_9FIRM</name>
<dbReference type="InterPro" id="IPR017900">
    <property type="entry name" value="4Fe4S_Fe_S_CS"/>
</dbReference>
<dbReference type="PANTHER" id="PTHR43312:SF2">
    <property type="entry name" value="OXIDOREDUCTASE"/>
    <property type="match status" value="1"/>
</dbReference>
<dbReference type="InterPro" id="IPR017896">
    <property type="entry name" value="4Fe4S_Fe-S-bd"/>
</dbReference>
<dbReference type="Proteomes" id="UP000823849">
    <property type="component" value="Unassembled WGS sequence"/>
</dbReference>
<evidence type="ECO:0000313" key="5">
    <source>
        <dbReference type="EMBL" id="HJC14389.1"/>
    </source>
</evidence>
<proteinExistence type="predicted"/>
<dbReference type="Gene3D" id="1.10.1060.10">
    <property type="entry name" value="Alpha-helical ferredoxin"/>
    <property type="match status" value="1"/>
</dbReference>
<dbReference type="InterPro" id="IPR036812">
    <property type="entry name" value="NAD(P)_OxRdtase_dom_sf"/>
</dbReference>
<dbReference type="PROSITE" id="PS51379">
    <property type="entry name" value="4FE4S_FER_2"/>
    <property type="match status" value="1"/>
</dbReference>
<reference evidence="5" key="2">
    <citation type="submission" date="2021-04" db="EMBL/GenBank/DDBJ databases">
        <authorList>
            <person name="Gilroy R."/>
        </authorList>
    </citation>
    <scope>NUCLEOTIDE SEQUENCE</scope>
    <source>
        <strain evidence="5">CHK185-5351</strain>
    </source>
</reference>
<evidence type="ECO:0000256" key="2">
    <source>
        <dbReference type="ARBA" id="ARBA00023004"/>
    </source>
</evidence>
<evidence type="ECO:0000259" key="4">
    <source>
        <dbReference type="PROSITE" id="PS51379"/>
    </source>
</evidence>
<keyword evidence="1" id="KW-0479">Metal-binding</keyword>
<evidence type="ECO:0000313" key="6">
    <source>
        <dbReference type="Proteomes" id="UP000823849"/>
    </source>
</evidence>
<dbReference type="SUPFAM" id="SSF46548">
    <property type="entry name" value="alpha-helical ferredoxin"/>
    <property type="match status" value="1"/>
</dbReference>
<dbReference type="EMBL" id="DWWU01000006">
    <property type="protein sequence ID" value="HJC14389.1"/>
    <property type="molecule type" value="Genomic_DNA"/>
</dbReference>
<protein>
    <submittedName>
        <fullName evidence="5">Aldo/keto reductase</fullName>
    </submittedName>
</protein>
<dbReference type="Pfam" id="PF00248">
    <property type="entry name" value="Aldo_ket_red"/>
    <property type="match status" value="1"/>
</dbReference>
<dbReference type="CDD" id="cd19096">
    <property type="entry name" value="AKR_Fe-S_oxidoreductase"/>
    <property type="match status" value="1"/>
</dbReference>
<dbReference type="InterPro" id="IPR023210">
    <property type="entry name" value="NADP_OxRdtase_dom"/>
</dbReference>
<dbReference type="InterPro" id="IPR009051">
    <property type="entry name" value="Helical_ferredxn"/>
</dbReference>
<comment type="caution">
    <text evidence="5">The sequence shown here is derived from an EMBL/GenBank/DDBJ whole genome shotgun (WGS) entry which is preliminary data.</text>
</comment>
<dbReference type="GO" id="GO:0051536">
    <property type="term" value="F:iron-sulfur cluster binding"/>
    <property type="evidence" value="ECO:0007669"/>
    <property type="project" value="UniProtKB-KW"/>
</dbReference>
<evidence type="ECO:0000256" key="1">
    <source>
        <dbReference type="ARBA" id="ARBA00022723"/>
    </source>
</evidence>
<dbReference type="PANTHER" id="PTHR43312">
    <property type="entry name" value="D-THREO-ALDOSE 1-DEHYDROGENASE"/>
    <property type="match status" value="1"/>
</dbReference>
<gene>
    <name evidence="5" type="ORF">H9705_00995</name>
</gene>
<sequence>MAYLGEDIKKLGFGLMRLPQKDGVIDIEQTKQMVDLFMEAGFTYFDTAWAYAGSEDAIRQALVERYPRESYQLATKNAAWINCKTKEEAQAQFETSLKQTNAGYFDFYLLHNLGESRTKYFDDFDMWSWVMKKKEKGLIRHVGFSFHSTPEELEEILNAHPEMEFVQLQINYADWENPAIQSKRCYEVARKHGKPVVIMEPVKGGMLATPPESVTKILKDAEPDSSAASWAIRFAANLEGIITVLSGMSSVEQMKDNLSYMKDFKGLSESEKATLDAAQEELNRIPLIPCTTCNYCAKVCPMHIGISGSFTAMNYLTLYNDKERAVGQENWLVGGHGLKRADECIKCGKCEEVCPQHIKIRENLEHVTEKLLK</sequence>
<feature type="domain" description="4Fe-4S ferredoxin-type" evidence="4">
    <location>
        <begin position="335"/>
        <end position="363"/>
    </location>
</feature>